<evidence type="ECO:0000256" key="8">
    <source>
        <dbReference type="ARBA" id="ARBA00047899"/>
    </source>
</evidence>
<feature type="region of interest" description="Disordered" evidence="10">
    <location>
        <begin position="1439"/>
        <end position="1483"/>
    </location>
</feature>
<evidence type="ECO:0000259" key="11">
    <source>
        <dbReference type="PROSITE" id="PS50011"/>
    </source>
</evidence>
<dbReference type="SMART" id="SM00220">
    <property type="entry name" value="S_TKc"/>
    <property type="match status" value="1"/>
</dbReference>
<dbReference type="GO" id="GO:0005524">
    <property type="term" value="F:ATP binding"/>
    <property type="evidence" value="ECO:0007669"/>
    <property type="project" value="UniProtKB-KW"/>
</dbReference>
<feature type="compositionally biased region" description="Low complexity" evidence="10">
    <location>
        <begin position="207"/>
        <end position="224"/>
    </location>
</feature>
<protein>
    <recommendedName>
        <fullName evidence="2">non-specific serine/threonine protein kinase</fullName>
        <ecNumber evidence="2">2.7.11.1</ecNumber>
    </recommendedName>
</protein>
<dbReference type="PANTHER" id="PTHR24356:SF163">
    <property type="entry name" value="3-PHOSPHOINOSITIDE-DEPENDENT PROTEIN KINASE 1-RELATED"/>
    <property type="match status" value="1"/>
</dbReference>
<dbReference type="CDD" id="cd05581">
    <property type="entry name" value="STKc_PDK1"/>
    <property type="match status" value="1"/>
</dbReference>
<evidence type="ECO:0000256" key="2">
    <source>
        <dbReference type="ARBA" id="ARBA00012513"/>
    </source>
</evidence>
<organism evidence="12 13">
    <name type="scientific">Mycosarcoma maydis</name>
    <name type="common">Corn smut fungus</name>
    <name type="synonym">Ustilago maydis</name>
    <dbReference type="NCBI Taxonomy" id="5270"/>
    <lineage>
        <taxon>Eukaryota</taxon>
        <taxon>Fungi</taxon>
        <taxon>Dikarya</taxon>
        <taxon>Basidiomycota</taxon>
        <taxon>Ustilaginomycotina</taxon>
        <taxon>Ustilaginomycetes</taxon>
        <taxon>Ustilaginales</taxon>
        <taxon>Ustilaginaceae</taxon>
        <taxon>Mycosarcoma</taxon>
    </lineage>
</organism>
<dbReference type="InterPro" id="IPR011009">
    <property type="entry name" value="Kinase-like_dom_sf"/>
</dbReference>
<dbReference type="STRING" id="237631.A0A0D1DX97"/>
<feature type="compositionally biased region" description="Polar residues" evidence="10">
    <location>
        <begin position="336"/>
        <end position="345"/>
    </location>
</feature>
<feature type="compositionally biased region" description="Basic and acidic residues" evidence="10">
    <location>
        <begin position="1347"/>
        <end position="1359"/>
    </location>
</feature>
<feature type="compositionally biased region" description="Low complexity" evidence="10">
    <location>
        <begin position="630"/>
        <end position="646"/>
    </location>
</feature>
<feature type="compositionally biased region" description="Low complexity" evidence="10">
    <location>
        <begin position="84"/>
        <end position="111"/>
    </location>
</feature>
<feature type="compositionally biased region" description="Basic and acidic residues" evidence="10">
    <location>
        <begin position="795"/>
        <end position="805"/>
    </location>
</feature>
<reference evidence="12 13" key="1">
    <citation type="journal article" date="2006" name="Nature">
        <title>Insights from the genome of the biotrophic fungal plant pathogen Ustilago maydis.</title>
        <authorList>
            <person name="Kamper J."/>
            <person name="Kahmann R."/>
            <person name="Bolker M."/>
            <person name="Ma L.J."/>
            <person name="Brefort T."/>
            <person name="Saville B.J."/>
            <person name="Banuett F."/>
            <person name="Kronstad J.W."/>
            <person name="Gold S.E."/>
            <person name="Muller O."/>
            <person name="Perlin M.H."/>
            <person name="Wosten H.A."/>
            <person name="de Vries R."/>
            <person name="Ruiz-Herrera J."/>
            <person name="Reynaga-Pena C.G."/>
            <person name="Snetselaar K."/>
            <person name="McCann M."/>
            <person name="Perez-Martin J."/>
            <person name="Feldbrugge M."/>
            <person name="Basse C.W."/>
            <person name="Steinberg G."/>
            <person name="Ibeas J.I."/>
            <person name="Holloman W."/>
            <person name="Guzman P."/>
            <person name="Farman M."/>
            <person name="Stajich J.E."/>
            <person name="Sentandreu R."/>
            <person name="Gonzalez-Prieto J.M."/>
            <person name="Kennell J.C."/>
            <person name="Molina L."/>
            <person name="Schirawski J."/>
            <person name="Mendoza-Mendoza A."/>
            <person name="Greilinger D."/>
            <person name="Munch K."/>
            <person name="Rossel N."/>
            <person name="Scherer M."/>
            <person name="Vranes M."/>
            <person name="Ladendorf O."/>
            <person name="Vincon V."/>
            <person name="Fuchs U."/>
            <person name="Sandrock B."/>
            <person name="Meng S."/>
            <person name="Ho E.C."/>
            <person name="Cahill M.J."/>
            <person name="Boyce K.J."/>
            <person name="Klose J."/>
            <person name="Klosterman S.J."/>
            <person name="Deelstra H.J."/>
            <person name="Ortiz-Castellanos L."/>
            <person name="Li W."/>
            <person name="Sanchez-Alonso P."/>
            <person name="Schreier P.H."/>
            <person name="Hauser-Hahn I."/>
            <person name="Vaupel M."/>
            <person name="Koopmann E."/>
            <person name="Friedrich G."/>
            <person name="Voss H."/>
            <person name="Schluter T."/>
            <person name="Margolis J."/>
            <person name="Platt D."/>
            <person name="Swimmer C."/>
            <person name="Gnirke A."/>
            <person name="Chen F."/>
            <person name="Vysotskaia V."/>
            <person name="Mannhaupt G."/>
            <person name="Guldener U."/>
            <person name="Munsterkotter M."/>
            <person name="Haase D."/>
            <person name="Oesterheld M."/>
            <person name="Mewes H.W."/>
            <person name="Mauceli E.W."/>
            <person name="DeCaprio D."/>
            <person name="Wade C.M."/>
            <person name="Butler J."/>
            <person name="Young S."/>
            <person name="Jaffe D.B."/>
            <person name="Calvo S."/>
            <person name="Nusbaum C."/>
            <person name="Galagan J."/>
            <person name="Birren B.W."/>
        </authorList>
    </citation>
    <scope>NUCLEOTIDE SEQUENCE [LARGE SCALE GENOMIC DNA]</scope>
    <source>
        <strain evidence="13">DSM 14603 / FGSC 9021 / UM521</strain>
    </source>
</reference>
<evidence type="ECO:0000256" key="5">
    <source>
        <dbReference type="ARBA" id="ARBA00022741"/>
    </source>
</evidence>
<feature type="compositionally biased region" description="Polar residues" evidence="10">
    <location>
        <begin position="721"/>
        <end position="740"/>
    </location>
</feature>
<dbReference type="eggNOG" id="KOG0592">
    <property type="taxonomic scope" value="Eukaryota"/>
</dbReference>
<sequence length="1667" mass="176202">MSDRPSSITQPAPSENDGSAVVFASPSSMDTNFPQLDGPARPYQAMLPLHTSPPKSPPAAAPSVSTTPMSAPTPLHAPFGPTPSSATSSAAVSRVSSTRSNAPPSSSASTTRIRKGLLSRAGSEAEDRYSRAASASHTQLTTDDDDDEYMISDSGPMPRRFASQNRAPSGPYSSSRQSSNSSLPHTTPANRYNAASYPLNASSVSIASGNRSGSGEASEGAASGVGSVSLGRAMSVSSVSSVNSTSSLEAVPFREAPLGNVRLGFGGSALRVSGRNARTNPYSSLAITTQPPAAGQAAPLQAADHHLPTTTSVSDSHSTNNDAACPPFLFAAPTAASSGQSTTFRSPLPASDRHKGVPKPATDAWMYRVGPGMRTNRPPRPSSTASPELPESPLDEGQSPSSPAKRSREALRQKFAKGAGRLGIKTNIVTSYAPSASEQYTVYNPVDSSEDEIGLVPPSRTPLPRSSSYFSAAPHSANTAAGSPLQSYPLLTPVPADFRTSSITNAPLFVPKFAEDLPSVRPTPESSATPSSAANGMVHDPRLATSADASLAPFLPPLSYGAQVGSISSDLSPYLAGGAALPATSNSQHRHRLSATQKPVLMRNQSSNDALDRLASPGLFIRDPSAATAPSAEPALYTSSTSAASTQRSPQVELALKPVTSVQASPHPTPAQVVQMEAQAGIASLPDSPSEPSPVPASYSPAIADAAIANAPVKAKLRRPSSGTGSEASLSLGPATTGSSRRPESLQRQRMWSNPKRPAILRTQTSESTISKARRSHSADRRAYSPSRQSPTEAVLHDTQFDRPGTHSKNSSSSTATGGDLGARVSAHVAVIPEDDDGVSGSVGAPFHPVVIVQDDSSRNSLRLASGIEADHGRALSPTITMRPMPGPRSASPASQYATSQYARSPETIRIGPSRITDSLYGRSPASISNLQSPLLQPSPTPAAPERATTPSLRASSARGPHDFHFGETLGEGSYSTVLEAWDLVCGPSAKEPGVIDPNATSAAAAMVGSESSRKRRRRIDLTGRKAYAIKVLDKVHILKQGKQKYVSIEKEALSRMIRHPGVVTLFWTFQDRESLYFVLELANNGELLNFIRKHGSFDRESARFYAAQLADTIDAMHTAGVVHRDVKPENILLDAKYRIKITDFGSAKIVHPVGEAEATPAASAEKETTSAAQPSRAASFVGTAEYVSPELLVEKAQPAGKPADWWAFGCVLFQMLAGRPPFKGVNEYQTLQKVKNREFSFPHGFPEDAQDLINKVLVLDPARRPSAREIKAHRFFEAIAWDELWEMDVPQIKTGLVQPTPTHQQQRGEETSDFSFDEGFGSSDESQAYNGDTQSIDREGEESELSVDRLPDARREHDADDSDLSDDSSNRAEPHLPKRQSGLQRLADGFQSRFMSSVGASASPQANGGAPRRRFSNMSIEAPAPAPVASGATLESIGVEGSSSGATRPMRPFSRSTQTMSTHTHTHTHTHSSSPNSTTRAQQACVSSAAATSAGGGGGGLQQSWAALLLPKEMMLYSLPVAQKKTGTGKMFTKRRQLVLTDFPRLLCVKETATALKVKSEVILAIPRSNATMGGDATGDLVENSSGRQAFKVASDGEQVGEAQGTSQVRSTREQVIPNLLTALEYRGGRSFTVRTANARVFLYETLAGDAGALVKCIQDARRTAN</sequence>
<dbReference type="GO" id="GO:0035556">
    <property type="term" value="P:intracellular signal transduction"/>
    <property type="evidence" value="ECO:0000318"/>
    <property type="project" value="GO_Central"/>
</dbReference>
<keyword evidence="4" id="KW-0808">Transferase</keyword>
<feature type="domain" description="Protein kinase" evidence="11">
    <location>
        <begin position="964"/>
        <end position="1277"/>
    </location>
</feature>
<dbReference type="EMBL" id="CM003154">
    <property type="protein sequence ID" value="KIS67155.1"/>
    <property type="molecule type" value="Genomic_DNA"/>
</dbReference>
<accession>A0A0D1DX97</accession>
<dbReference type="OrthoDB" id="347657at2759"/>
<feature type="compositionally biased region" description="Polar residues" evidence="10">
    <location>
        <begin position="892"/>
        <end position="903"/>
    </location>
</feature>
<keyword evidence="3" id="KW-0723">Serine/threonine-protein kinase</keyword>
<dbReference type="Gene3D" id="3.30.200.20">
    <property type="entry name" value="Phosphorylase Kinase, domain 1"/>
    <property type="match status" value="1"/>
</dbReference>
<dbReference type="InterPro" id="IPR008271">
    <property type="entry name" value="Ser/Thr_kinase_AS"/>
</dbReference>
<keyword evidence="7" id="KW-0067">ATP-binding</keyword>
<dbReference type="OMA" id="MIRHPGV"/>
<proteinExistence type="inferred from homology"/>
<evidence type="ECO:0000313" key="13">
    <source>
        <dbReference type="Proteomes" id="UP000000561"/>
    </source>
</evidence>
<dbReference type="GO" id="GO:0004674">
    <property type="term" value="F:protein serine/threonine kinase activity"/>
    <property type="evidence" value="ECO:0000318"/>
    <property type="project" value="GO_Central"/>
</dbReference>
<dbReference type="VEuPathDB" id="FungiDB:UMAG_05022"/>
<feature type="compositionally biased region" description="Polar residues" evidence="10">
    <location>
        <begin position="807"/>
        <end position="817"/>
    </location>
</feature>
<dbReference type="KEGG" id="uma:UMAG_05022"/>
<dbReference type="InterPro" id="IPR000719">
    <property type="entry name" value="Prot_kinase_dom"/>
</dbReference>
<feature type="region of interest" description="Disordered" evidence="10">
    <location>
        <begin position="1299"/>
        <end position="1384"/>
    </location>
</feature>
<feature type="compositionally biased region" description="Polar residues" evidence="10">
    <location>
        <begin position="1"/>
        <end position="17"/>
    </location>
</feature>
<feature type="region of interest" description="Disordered" evidence="10">
    <location>
        <begin position="630"/>
        <end position="651"/>
    </location>
</feature>
<dbReference type="EC" id="2.7.11.1" evidence="2"/>
<feature type="compositionally biased region" description="Polar residues" evidence="10">
    <location>
        <begin position="762"/>
        <end position="771"/>
    </location>
</feature>
<feature type="region of interest" description="Disordered" evidence="10">
    <location>
        <begin position="1"/>
        <end position="224"/>
    </location>
</feature>
<dbReference type="InterPro" id="IPR050236">
    <property type="entry name" value="Ser_Thr_kinase_AGC"/>
</dbReference>
<evidence type="ECO:0000313" key="12">
    <source>
        <dbReference type="EMBL" id="KIS67155.1"/>
    </source>
</evidence>
<feature type="region of interest" description="Disordered" evidence="10">
    <location>
        <begin position="714"/>
        <end position="821"/>
    </location>
</feature>
<dbReference type="PROSITE" id="PS50011">
    <property type="entry name" value="PROTEIN_KINASE_DOM"/>
    <property type="match status" value="1"/>
</dbReference>
<feature type="compositionally biased region" description="Polar residues" evidence="10">
    <location>
        <begin position="25"/>
        <end position="34"/>
    </location>
</feature>
<dbReference type="Proteomes" id="UP000000561">
    <property type="component" value="Chromosome 15"/>
</dbReference>
<feature type="compositionally biased region" description="Low complexity" evidence="10">
    <location>
        <begin position="1472"/>
        <end position="1483"/>
    </location>
</feature>
<dbReference type="RefSeq" id="XP_011391313.1">
    <property type="nucleotide sequence ID" value="XM_011393011.1"/>
</dbReference>
<keyword evidence="13" id="KW-1185">Reference proteome</keyword>
<comment type="catalytic activity">
    <reaction evidence="8">
        <text>L-threonyl-[protein] + ATP = O-phospho-L-threonyl-[protein] + ADP + H(+)</text>
        <dbReference type="Rhea" id="RHEA:46608"/>
        <dbReference type="Rhea" id="RHEA-COMP:11060"/>
        <dbReference type="Rhea" id="RHEA-COMP:11605"/>
        <dbReference type="ChEBI" id="CHEBI:15378"/>
        <dbReference type="ChEBI" id="CHEBI:30013"/>
        <dbReference type="ChEBI" id="CHEBI:30616"/>
        <dbReference type="ChEBI" id="CHEBI:61977"/>
        <dbReference type="ChEBI" id="CHEBI:456216"/>
        <dbReference type="EC" id="2.7.11.1"/>
    </reaction>
</comment>
<dbReference type="FunFam" id="1.10.510.10:FF:000534">
    <property type="entry name" value="Serine/threonine-protein kinase PKH2"/>
    <property type="match status" value="1"/>
</dbReference>
<evidence type="ECO:0000256" key="7">
    <source>
        <dbReference type="ARBA" id="ARBA00022840"/>
    </source>
</evidence>
<evidence type="ECO:0000256" key="6">
    <source>
        <dbReference type="ARBA" id="ARBA00022777"/>
    </source>
</evidence>
<dbReference type="PANTHER" id="PTHR24356">
    <property type="entry name" value="SERINE/THREONINE-PROTEIN KINASE"/>
    <property type="match status" value="1"/>
</dbReference>
<dbReference type="Gene3D" id="1.10.510.10">
    <property type="entry name" value="Transferase(Phosphotransferase) domain 1"/>
    <property type="match status" value="1"/>
</dbReference>
<feature type="compositionally biased region" description="Low complexity" evidence="10">
    <location>
        <begin position="1318"/>
        <end position="1327"/>
    </location>
</feature>
<evidence type="ECO:0000256" key="4">
    <source>
        <dbReference type="ARBA" id="ARBA00022679"/>
    </source>
</evidence>
<evidence type="ECO:0000256" key="10">
    <source>
        <dbReference type="SAM" id="MobiDB-lite"/>
    </source>
</evidence>
<dbReference type="InterPro" id="IPR011993">
    <property type="entry name" value="PH-like_dom_sf"/>
</dbReference>
<dbReference type="Pfam" id="PF00069">
    <property type="entry name" value="Pkinase"/>
    <property type="match status" value="1"/>
</dbReference>
<keyword evidence="6" id="KW-0418">Kinase</keyword>
<dbReference type="GeneID" id="23565024"/>
<feature type="compositionally biased region" description="Low complexity" evidence="10">
    <location>
        <begin position="169"/>
        <end position="182"/>
    </location>
</feature>
<comment type="similarity">
    <text evidence="1">Belongs to the protein kinase superfamily. AGC Ser/Thr protein kinase family. PDPK1 subfamily.</text>
</comment>
<dbReference type="PROSITE" id="PS00108">
    <property type="entry name" value="PROTEIN_KINASE_ST"/>
    <property type="match status" value="1"/>
</dbReference>
<keyword evidence="5" id="KW-0547">Nucleotide-binding</keyword>
<feature type="compositionally biased region" description="Low complexity" evidence="10">
    <location>
        <begin position="1455"/>
        <end position="1464"/>
    </location>
</feature>
<evidence type="ECO:0000256" key="1">
    <source>
        <dbReference type="ARBA" id="ARBA00010006"/>
    </source>
</evidence>
<comment type="catalytic activity">
    <reaction evidence="9">
        <text>L-seryl-[protein] + ATP = O-phospho-L-seryl-[protein] + ADP + H(+)</text>
        <dbReference type="Rhea" id="RHEA:17989"/>
        <dbReference type="Rhea" id="RHEA-COMP:9863"/>
        <dbReference type="Rhea" id="RHEA-COMP:11604"/>
        <dbReference type="ChEBI" id="CHEBI:15378"/>
        <dbReference type="ChEBI" id="CHEBI:29999"/>
        <dbReference type="ChEBI" id="CHEBI:30616"/>
        <dbReference type="ChEBI" id="CHEBI:83421"/>
        <dbReference type="ChEBI" id="CHEBI:456216"/>
        <dbReference type="EC" id="2.7.11.1"/>
    </reaction>
</comment>
<dbReference type="SUPFAM" id="SSF56112">
    <property type="entry name" value="Protein kinase-like (PK-like)"/>
    <property type="match status" value="1"/>
</dbReference>
<evidence type="ECO:0000256" key="9">
    <source>
        <dbReference type="ARBA" id="ARBA00048679"/>
    </source>
</evidence>
<dbReference type="InParanoid" id="A0A0D1DX97"/>
<evidence type="ECO:0000256" key="3">
    <source>
        <dbReference type="ARBA" id="ARBA00022527"/>
    </source>
</evidence>
<feature type="region of interest" description="Disordered" evidence="10">
    <location>
        <begin position="336"/>
        <end position="409"/>
    </location>
</feature>
<gene>
    <name evidence="12" type="ORF">UMAG_05022</name>
</gene>
<dbReference type="Gene3D" id="2.30.29.30">
    <property type="entry name" value="Pleckstrin-homology domain (PH domain)/Phosphotyrosine-binding domain (PTB)"/>
    <property type="match status" value="1"/>
</dbReference>
<dbReference type="InterPro" id="IPR039046">
    <property type="entry name" value="PDPK1"/>
</dbReference>
<name>A0A0D1DX97_MYCMD</name>
<feature type="compositionally biased region" description="Low complexity" evidence="10">
    <location>
        <begin position="61"/>
        <end position="74"/>
    </location>
</feature>
<feature type="region of interest" description="Disordered" evidence="10">
    <location>
        <begin position="884"/>
        <end position="961"/>
    </location>
</feature>